<evidence type="ECO:0000256" key="1">
    <source>
        <dbReference type="SAM" id="Phobius"/>
    </source>
</evidence>
<evidence type="ECO:0000313" key="2">
    <source>
        <dbReference type="EMBL" id="KKK94359.1"/>
    </source>
</evidence>
<keyword evidence="1" id="KW-1133">Transmembrane helix</keyword>
<comment type="caution">
    <text evidence="2">The sequence shown here is derived from an EMBL/GenBank/DDBJ whole genome shotgun (WGS) entry which is preliminary data.</text>
</comment>
<sequence length="104" mass="11863">MEDKQIVSTPELKREYGREQTESLWKINRIAAPLAILIVAFLILFSDQVNFPELYRDMLTGRLLAIFLGSIVIIASYIPTLKNKGHLFSFLFFLGFSLMAAHLS</sequence>
<organism evidence="2">
    <name type="scientific">marine sediment metagenome</name>
    <dbReference type="NCBI Taxonomy" id="412755"/>
    <lineage>
        <taxon>unclassified sequences</taxon>
        <taxon>metagenomes</taxon>
        <taxon>ecological metagenomes</taxon>
    </lineage>
</organism>
<reference evidence="2" key="1">
    <citation type="journal article" date="2015" name="Nature">
        <title>Complex archaea that bridge the gap between prokaryotes and eukaryotes.</title>
        <authorList>
            <person name="Spang A."/>
            <person name="Saw J.H."/>
            <person name="Jorgensen S.L."/>
            <person name="Zaremba-Niedzwiedzka K."/>
            <person name="Martijn J."/>
            <person name="Lind A.E."/>
            <person name="van Eijk R."/>
            <person name="Schleper C."/>
            <person name="Guy L."/>
            <person name="Ettema T.J."/>
        </authorList>
    </citation>
    <scope>NUCLEOTIDE SEQUENCE</scope>
</reference>
<feature type="non-terminal residue" evidence="2">
    <location>
        <position position="104"/>
    </location>
</feature>
<proteinExistence type="predicted"/>
<accession>A0A0F9BVG0</accession>
<name>A0A0F9BVG0_9ZZZZ</name>
<keyword evidence="1" id="KW-0472">Membrane</keyword>
<dbReference type="AlphaFoldDB" id="A0A0F9BVG0"/>
<feature type="transmembrane region" description="Helical" evidence="1">
    <location>
        <begin position="85"/>
        <end position="103"/>
    </location>
</feature>
<feature type="transmembrane region" description="Helical" evidence="1">
    <location>
        <begin position="30"/>
        <end position="47"/>
    </location>
</feature>
<keyword evidence="1" id="KW-0812">Transmembrane</keyword>
<gene>
    <name evidence="2" type="ORF">LCGC14_2683660</name>
</gene>
<feature type="transmembrane region" description="Helical" evidence="1">
    <location>
        <begin position="59"/>
        <end position="79"/>
    </location>
</feature>
<dbReference type="EMBL" id="LAZR01047379">
    <property type="protein sequence ID" value="KKK94359.1"/>
    <property type="molecule type" value="Genomic_DNA"/>
</dbReference>
<protein>
    <submittedName>
        <fullName evidence="2">Uncharacterized protein</fullName>
    </submittedName>
</protein>